<reference evidence="1" key="2">
    <citation type="journal article" date="2015" name="Data Brief">
        <title>Shoot transcriptome of the giant reed, Arundo donax.</title>
        <authorList>
            <person name="Barrero R.A."/>
            <person name="Guerrero F.D."/>
            <person name="Moolhuijzen P."/>
            <person name="Goolsby J.A."/>
            <person name="Tidwell J."/>
            <person name="Bellgard S.E."/>
            <person name="Bellgard M.I."/>
        </authorList>
    </citation>
    <scope>NUCLEOTIDE SEQUENCE</scope>
    <source>
        <tissue evidence="1">Shoot tissue taken approximately 20 cm above the soil surface</tissue>
    </source>
</reference>
<reference evidence="1" key="1">
    <citation type="submission" date="2014-09" db="EMBL/GenBank/DDBJ databases">
        <authorList>
            <person name="Magalhaes I.L.F."/>
            <person name="Oliveira U."/>
            <person name="Santos F.R."/>
            <person name="Vidigal T.H.D.A."/>
            <person name="Brescovit A.D."/>
            <person name="Santos A.J."/>
        </authorList>
    </citation>
    <scope>NUCLEOTIDE SEQUENCE</scope>
    <source>
        <tissue evidence="1">Shoot tissue taken approximately 20 cm above the soil surface</tissue>
    </source>
</reference>
<organism evidence="1">
    <name type="scientific">Arundo donax</name>
    <name type="common">Giant reed</name>
    <name type="synonym">Donax arundinaceus</name>
    <dbReference type="NCBI Taxonomy" id="35708"/>
    <lineage>
        <taxon>Eukaryota</taxon>
        <taxon>Viridiplantae</taxon>
        <taxon>Streptophyta</taxon>
        <taxon>Embryophyta</taxon>
        <taxon>Tracheophyta</taxon>
        <taxon>Spermatophyta</taxon>
        <taxon>Magnoliopsida</taxon>
        <taxon>Liliopsida</taxon>
        <taxon>Poales</taxon>
        <taxon>Poaceae</taxon>
        <taxon>PACMAD clade</taxon>
        <taxon>Arundinoideae</taxon>
        <taxon>Arundineae</taxon>
        <taxon>Arundo</taxon>
    </lineage>
</organism>
<protein>
    <submittedName>
        <fullName evidence="1">Uncharacterized protein</fullName>
    </submittedName>
</protein>
<dbReference type="EMBL" id="GBRH01159607">
    <property type="protein sequence ID" value="JAE38289.1"/>
    <property type="molecule type" value="Transcribed_RNA"/>
</dbReference>
<dbReference type="AlphaFoldDB" id="A0A0A9HR23"/>
<proteinExistence type="predicted"/>
<name>A0A0A9HR23_ARUDO</name>
<evidence type="ECO:0000313" key="1">
    <source>
        <dbReference type="EMBL" id="JAE38289.1"/>
    </source>
</evidence>
<accession>A0A0A9HR23</accession>
<sequence length="23" mass="2550">MKSSIIFYYPVKGSHICGVCFVA</sequence>